<feature type="domain" description="DUF302" evidence="1">
    <location>
        <begin position="36"/>
        <end position="98"/>
    </location>
</feature>
<dbReference type="PANTHER" id="PTHR38342">
    <property type="entry name" value="SLR5037 PROTEIN"/>
    <property type="match status" value="1"/>
</dbReference>
<dbReference type="Pfam" id="PF03625">
    <property type="entry name" value="DUF302"/>
    <property type="match status" value="1"/>
</dbReference>
<dbReference type="Proteomes" id="UP000660668">
    <property type="component" value="Unassembled WGS sequence"/>
</dbReference>
<dbReference type="SUPFAM" id="SSF103247">
    <property type="entry name" value="TT1751-like"/>
    <property type="match status" value="1"/>
</dbReference>
<dbReference type="CDD" id="cd14797">
    <property type="entry name" value="DUF302"/>
    <property type="match status" value="1"/>
</dbReference>
<keyword evidence="3" id="KW-1185">Reference proteome</keyword>
<dbReference type="InterPro" id="IPR005180">
    <property type="entry name" value="DUF302"/>
</dbReference>
<protein>
    <submittedName>
        <fullName evidence="2">DUF302 domain-containing protein</fullName>
    </submittedName>
</protein>
<dbReference type="InterPro" id="IPR016796">
    <property type="entry name" value="UCP021774"/>
</dbReference>
<evidence type="ECO:0000313" key="2">
    <source>
        <dbReference type="EMBL" id="MBF4767151.1"/>
    </source>
</evidence>
<accession>A0A930VM36</accession>
<reference evidence="2" key="1">
    <citation type="submission" date="2020-11" db="EMBL/GenBank/DDBJ databases">
        <title>Nocardioides cynanchi sp. nov., isolated from soil of rhizosphere of Cynanchum wilfordii.</title>
        <authorList>
            <person name="Lee J.-S."/>
            <person name="Suh M.K."/>
            <person name="Kim J.-S."/>
        </authorList>
    </citation>
    <scope>NUCLEOTIDE SEQUENCE</scope>
    <source>
        <strain evidence="2">KCTC 19276</strain>
    </source>
</reference>
<dbReference type="EMBL" id="JADKPO010000005">
    <property type="protein sequence ID" value="MBF4767151.1"/>
    <property type="molecule type" value="Genomic_DNA"/>
</dbReference>
<dbReference type="InterPro" id="IPR035923">
    <property type="entry name" value="TT1751-like_sf"/>
</dbReference>
<dbReference type="PIRSF" id="PIRSF021774">
    <property type="entry name" value="UCP021774"/>
    <property type="match status" value="1"/>
</dbReference>
<evidence type="ECO:0000313" key="3">
    <source>
        <dbReference type="Proteomes" id="UP000660668"/>
    </source>
</evidence>
<proteinExistence type="predicted"/>
<sequence length="135" mass="14041">MTGYTMAVTLERPYDEVVPQVRAALADQGFGVLTEIDVRATMRAKLGIDVPDQVILGACRPELAHRALGAAPSIAALLPCNVTVRTTDAGTVVEAVDPAVMSRLEDGAEINAVAAEARSRLSAALRALATTTKAA</sequence>
<organism evidence="2 3">
    <name type="scientific">Nocardioides agariphilus</name>
    <dbReference type="NCBI Taxonomy" id="433664"/>
    <lineage>
        <taxon>Bacteria</taxon>
        <taxon>Bacillati</taxon>
        <taxon>Actinomycetota</taxon>
        <taxon>Actinomycetes</taxon>
        <taxon>Propionibacteriales</taxon>
        <taxon>Nocardioidaceae</taxon>
        <taxon>Nocardioides</taxon>
    </lineage>
</organism>
<dbReference type="AlphaFoldDB" id="A0A930VM36"/>
<dbReference type="RefSeq" id="WP_194695307.1">
    <property type="nucleotide sequence ID" value="NZ_JADKPO010000005.1"/>
</dbReference>
<name>A0A930VM36_9ACTN</name>
<dbReference type="Gene3D" id="3.30.310.70">
    <property type="entry name" value="TT1751-like domain"/>
    <property type="match status" value="1"/>
</dbReference>
<evidence type="ECO:0000259" key="1">
    <source>
        <dbReference type="Pfam" id="PF03625"/>
    </source>
</evidence>
<gene>
    <name evidence="2" type="ORF">ISU10_05165</name>
</gene>
<dbReference type="PANTHER" id="PTHR38342:SF1">
    <property type="entry name" value="SLR5037 PROTEIN"/>
    <property type="match status" value="1"/>
</dbReference>
<comment type="caution">
    <text evidence="2">The sequence shown here is derived from an EMBL/GenBank/DDBJ whole genome shotgun (WGS) entry which is preliminary data.</text>
</comment>